<dbReference type="Proteomes" id="UP000436284">
    <property type="component" value="Unassembled WGS sequence"/>
</dbReference>
<feature type="transmembrane region" description="Helical" evidence="1">
    <location>
        <begin position="100"/>
        <end position="117"/>
    </location>
</feature>
<organism evidence="2 3">
    <name type="scientific">Salinicoccus hispanicus</name>
    <dbReference type="NCBI Taxonomy" id="157225"/>
    <lineage>
        <taxon>Bacteria</taxon>
        <taxon>Bacillati</taxon>
        <taxon>Bacillota</taxon>
        <taxon>Bacilli</taxon>
        <taxon>Bacillales</taxon>
        <taxon>Staphylococcaceae</taxon>
        <taxon>Salinicoccus</taxon>
    </lineage>
</organism>
<evidence type="ECO:0000313" key="3">
    <source>
        <dbReference type="Proteomes" id="UP000436284"/>
    </source>
</evidence>
<gene>
    <name evidence="2" type="ORF">GQ671_02285</name>
</gene>
<comment type="caution">
    <text evidence="2">The sequence shown here is derived from an EMBL/GenBank/DDBJ whole genome shotgun (WGS) entry which is preliminary data.</text>
</comment>
<proteinExistence type="predicted"/>
<keyword evidence="1" id="KW-1133">Transmembrane helix</keyword>
<dbReference type="EMBL" id="WUUK01000001">
    <property type="protein sequence ID" value="MXQ50129.1"/>
    <property type="molecule type" value="Genomic_DNA"/>
</dbReference>
<keyword evidence="1" id="KW-0472">Membrane</keyword>
<dbReference type="RefSeq" id="WP_160652093.1">
    <property type="nucleotide sequence ID" value="NZ_JBHRWU010000001.1"/>
</dbReference>
<sequence>MSITIKRSTNFIGIALPLNIKIDGRKVEKVYHEEEKEIEIERPMVELSVSQFLSKSTKITVAEGDYIEVRSSLWRSISMIIFFILLFVITLGIQTEPYKVLAVSGFVVYAFIAERAFEQFRLEKVEFEEERRF</sequence>
<keyword evidence="1" id="KW-0812">Transmembrane</keyword>
<dbReference type="OrthoDB" id="2389766at2"/>
<evidence type="ECO:0000256" key="1">
    <source>
        <dbReference type="SAM" id="Phobius"/>
    </source>
</evidence>
<accession>A0A6N8U374</accession>
<evidence type="ECO:0000313" key="2">
    <source>
        <dbReference type="EMBL" id="MXQ50129.1"/>
    </source>
</evidence>
<reference evidence="2 3" key="1">
    <citation type="submission" date="2019-12" db="EMBL/GenBank/DDBJ databases">
        <title>Salinicoccus cyprini sp. nov., isolated from gastro-intestinal tract of mirror carp, Cyprinus carpio var. specularis, collected from Gobind Sagar Reservoir, Himachal Pradesh, India.</title>
        <authorList>
            <person name="Talwar C."/>
            <person name="Singh A.K."/>
            <person name="Lal R."/>
            <person name="Negi R.K."/>
        </authorList>
    </citation>
    <scope>NUCLEOTIDE SEQUENCE [LARGE SCALE GENOMIC DNA]</scope>
    <source>
        <strain evidence="2 3">J-82</strain>
    </source>
</reference>
<name>A0A6N8U374_9STAP</name>
<keyword evidence="3" id="KW-1185">Reference proteome</keyword>
<feature type="transmembrane region" description="Helical" evidence="1">
    <location>
        <begin position="73"/>
        <end position="94"/>
    </location>
</feature>
<dbReference type="AlphaFoldDB" id="A0A6N8U374"/>
<protein>
    <submittedName>
        <fullName evidence="2">Uncharacterized protein</fullName>
    </submittedName>
</protein>